<evidence type="ECO:0000313" key="4">
    <source>
        <dbReference type="EMBL" id="MCW9713549.1"/>
    </source>
</evidence>
<dbReference type="EMBL" id="JAJNDC010000003">
    <property type="protein sequence ID" value="MCW9713549.1"/>
    <property type="molecule type" value="Genomic_DNA"/>
</dbReference>
<dbReference type="Gene3D" id="3.30.70.1060">
    <property type="entry name" value="Dimeric alpha+beta barrel"/>
    <property type="match status" value="1"/>
</dbReference>
<dbReference type="Pfam" id="PF03795">
    <property type="entry name" value="YCII"/>
    <property type="match status" value="1"/>
</dbReference>
<dbReference type="SUPFAM" id="SSF54909">
    <property type="entry name" value="Dimeric alpha+beta barrel"/>
    <property type="match status" value="1"/>
</dbReference>
<reference evidence="4 5" key="1">
    <citation type="submission" date="2021-11" db="EMBL/GenBank/DDBJ databases">
        <title>Aliifidinibius sp. nov., a new bacterium isolated from saline soil.</title>
        <authorList>
            <person name="Galisteo C."/>
            <person name="De La Haba R."/>
            <person name="Sanchez-Porro C."/>
            <person name="Ventosa A."/>
        </authorList>
    </citation>
    <scope>NUCLEOTIDE SEQUENCE [LARGE SCALE GENOMIC DNA]</scope>
    <source>
        <strain evidence="4 5">KACC 190600</strain>
    </source>
</reference>
<dbReference type="InterPro" id="IPR005545">
    <property type="entry name" value="YCII"/>
</dbReference>
<keyword evidence="2" id="KW-0732">Signal</keyword>
<dbReference type="RefSeq" id="WP_265790335.1">
    <property type="nucleotide sequence ID" value="NZ_BAABRS010000003.1"/>
</dbReference>
<evidence type="ECO:0000259" key="3">
    <source>
        <dbReference type="Pfam" id="PF03795"/>
    </source>
</evidence>
<name>A0ABT3Q0A1_9BACT</name>
<feature type="domain" description="YCII-related" evidence="3">
    <location>
        <begin position="63"/>
        <end position="136"/>
    </location>
</feature>
<sequence length="162" mass="17902">MKFLKSVTVLLLLSIVALGCTNEASQDGNNISEELSYDQELAAELGADEYGMRRYVVALLKSGPNREHDEETAQKLQEGHMSNIRRLATEGKLIVAGPFLGDGELRGIYIFDVSSVEEARELTETDPAIQAGRLEMELHPWYGSAGLKKVNEIHSQISKENP</sequence>
<feature type="chain" id="PRO_5046704070" evidence="2">
    <location>
        <begin position="20"/>
        <end position="162"/>
    </location>
</feature>
<protein>
    <submittedName>
        <fullName evidence="4">YciI family protein</fullName>
    </submittedName>
</protein>
<comment type="similarity">
    <text evidence="1">Belongs to the YciI family.</text>
</comment>
<dbReference type="PROSITE" id="PS51257">
    <property type="entry name" value="PROKAR_LIPOPROTEIN"/>
    <property type="match status" value="1"/>
</dbReference>
<proteinExistence type="inferred from homology"/>
<accession>A0ABT3Q0A1</accession>
<evidence type="ECO:0000256" key="2">
    <source>
        <dbReference type="SAM" id="SignalP"/>
    </source>
</evidence>
<dbReference type="Proteomes" id="UP001207337">
    <property type="component" value="Unassembled WGS sequence"/>
</dbReference>
<evidence type="ECO:0000313" key="5">
    <source>
        <dbReference type="Proteomes" id="UP001207337"/>
    </source>
</evidence>
<feature type="signal peptide" evidence="2">
    <location>
        <begin position="1"/>
        <end position="19"/>
    </location>
</feature>
<dbReference type="InterPro" id="IPR011008">
    <property type="entry name" value="Dimeric_a/b-barrel"/>
</dbReference>
<evidence type="ECO:0000256" key="1">
    <source>
        <dbReference type="ARBA" id="ARBA00007689"/>
    </source>
</evidence>
<organism evidence="4 5">
    <name type="scientific">Fodinibius salicampi</name>
    <dbReference type="NCBI Taxonomy" id="1920655"/>
    <lineage>
        <taxon>Bacteria</taxon>
        <taxon>Pseudomonadati</taxon>
        <taxon>Balneolota</taxon>
        <taxon>Balneolia</taxon>
        <taxon>Balneolales</taxon>
        <taxon>Balneolaceae</taxon>
        <taxon>Fodinibius</taxon>
    </lineage>
</organism>
<keyword evidence="5" id="KW-1185">Reference proteome</keyword>
<comment type="caution">
    <text evidence="4">The sequence shown here is derived from an EMBL/GenBank/DDBJ whole genome shotgun (WGS) entry which is preliminary data.</text>
</comment>
<gene>
    <name evidence="4" type="ORF">LQ318_11620</name>
</gene>